<reference evidence="1 2" key="1">
    <citation type="submission" date="2020-10" db="EMBL/GenBank/DDBJ databases">
        <authorList>
            <person name="Peeters C."/>
        </authorList>
    </citation>
    <scope>NUCLEOTIDE SEQUENCE [LARGE SCALE GENOMIC DNA]</scope>
    <source>
        <strain evidence="1 2">LMG 27952</strain>
    </source>
</reference>
<protein>
    <recommendedName>
        <fullName evidence="3">Glycosyl transferase family 2</fullName>
    </recommendedName>
</protein>
<keyword evidence="2" id="KW-1185">Reference proteome</keyword>
<sequence>MLESTALATMKPFFMTPCHSGNVAANFAQSLLALNNGLWQSGMPGVVRIASGESLITRARNEAVAEFLLDPSLTHLFWIDADIGFTVDQVFRLLLADRDVVAGAYPVKRFDWPSQLPAGLTRETFHQRYLRYPVNAHDGVASNIDEDGFLEVSEAPTGFMCIRRNVIEAMLANLPKLKYVPDGPPDSPLREFCYRFFDVMVEPTTGRYLSEDYAFCRRWRDIGGRVFVDTQSKLSHQGIYTWYGDFSAALTVSPQTAIGGKSKDGD</sequence>
<dbReference type="InterPro" id="IPR029044">
    <property type="entry name" value="Nucleotide-diphossugar_trans"/>
</dbReference>
<proteinExistence type="predicted"/>
<name>A0ABN7HI28_9BURK</name>
<gene>
    <name evidence="1" type="ORF">LMG27952_01246</name>
</gene>
<accession>A0ABN7HI28</accession>
<evidence type="ECO:0000313" key="2">
    <source>
        <dbReference type="Proteomes" id="UP000656319"/>
    </source>
</evidence>
<dbReference type="Gene3D" id="3.90.550.40">
    <property type="match status" value="1"/>
</dbReference>
<organism evidence="1 2">
    <name type="scientific">Paraburkholderia hiiakae</name>
    <dbReference type="NCBI Taxonomy" id="1081782"/>
    <lineage>
        <taxon>Bacteria</taxon>
        <taxon>Pseudomonadati</taxon>
        <taxon>Pseudomonadota</taxon>
        <taxon>Betaproteobacteria</taxon>
        <taxon>Burkholderiales</taxon>
        <taxon>Burkholderiaceae</taxon>
        <taxon>Paraburkholderia</taxon>
    </lineage>
</organism>
<comment type="caution">
    <text evidence="1">The sequence shown here is derived from an EMBL/GenBank/DDBJ whole genome shotgun (WGS) entry which is preliminary data.</text>
</comment>
<dbReference type="SUPFAM" id="SSF53448">
    <property type="entry name" value="Nucleotide-diphospho-sugar transferases"/>
    <property type="match status" value="1"/>
</dbReference>
<evidence type="ECO:0008006" key="3">
    <source>
        <dbReference type="Google" id="ProtNLM"/>
    </source>
</evidence>
<evidence type="ECO:0000313" key="1">
    <source>
        <dbReference type="EMBL" id="CAD6520069.1"/>
    </source>
</evidence>
<dbReference type="Proteomes" id="UP000656319">
    <property type="component" value="Unassembled WGS sequence"/>
</dbReference>
<dbReference type="EMBL" id="CAJHCQ010000002">
    <property type="protein sequence ID" value="CAD6520069.1"/>
    <property type="molecule type" value="Genomic_DNA"/>
</dbReference>
<dbReference type="RefSeq" id="WP_201695000.1">
    <property type="nucleotide sequence ID" value="NZ_CAJHCQ010000002.1"/>
</dbReference>